<keyword evidence="5" id="KW-0653">Protein transport</keyword>
<dbReference type="GO" id="GO:0015031">
    <property type="term" value="P:protein transport"/>
    <property type="evidence" value="ECO:0007669"/>
    <property type="project" value="UniProtKB-KW"/>
</dbReference>
<feature type="transmembrane region" description="Helical" evidence="10">
    <location>
        <begin position="94"/>
        <end position="116"/>
    </location>
</feature>
<evidence type="ECO:0000256" key="9">
    <source>
        <dbReference type="RuleBase" id="RU003945"/>
    </source>
</evidence>
<evidence type="ECO:0000313" key="12">
    <source>
        <dbReference type="EMBL" id="KKT82304.1"/>
    </source>
</evidence>
<evidence type="ECO:0000256" key="2">
    <source>
        <dbReference type="ARBA" id="ARBA00022448"/>
    </source>
</evidence>
<dbReference type="InterPro" id="IPR001708">
    <property type="entry name" value="YidC/ALB3/OXA1/COX18"/>
</dbReference>
<evidence type="ECO:0000256" key="7">
    <source>
        <dbReference type="ARBA" id="ARBA00023136"/>
    </source>
</evidence>
<dbReference type="CDD" id="cd20070">
    <property type="entry name" value="5TM_YidC_Alb3"/>
    <property type="match status" value="1"/>
</dbReference>
<evidence type="ECO:0000256" key="6">
    <source>
        <dbReference type="ARBA" id="ARBA00022989"/>
    </source>
</evidence>
<keyword evidence="4 9" id="KW-0812">Transmembrane</keyword>
<evidence type="ECO:0000256" key="4">
    <source>
        <dbReference type="ARBA" id="ARBA00022692"/>
    </source>
</evidence>
<keyword evidence="3" id="KW-1003">Cell membrane</keyword>
<dbReference type="GO" id="GO:0032977">
    <property type="term" value="F:membrane insertase activity"/>
    <property type="evidence" value="ECO:0007669"/>
    <property type="project" value="InterPro"/>
</dbReference>
<dbReference type="GO" id="GO:0051205">
    <property type="term" value="P:protein insertion into membrane"/>
    <property type="evidence" value="ECO:0007669"/>
    <property type="project" value="TreeGrafter"/>
</dbReference>
<keyword evidence="2" id="KW-0813">Transport</keyword>
<keyword evidence="8" id="KW-0143">Chaperone</keyword>
<sequence>MLNIFQEILYRPLFNAVISIYNILPWNDFGLAIVILTVILRLAMFPLTAKMFKSQKDMAGINSKINELKDKFKNDKTAQSAAIMALYKEKNINPLAGCLPLIIQIPILIALYQAFIAGFKPESLDMLYGFIGNPGSINTLSFGFIDVSTKSHPLAILSGIAQFVQFKTNKTSAGGQNDPMQALNKQMLYFFPVMIIIIGWNLPAGLVLYWLATTAFSIFEQSYLRQRYK</sequence>
<evidence type="ECO:0000259" key="11">
    <source>
        <dbReference type="Pfam" id="PF02096"/>
    </source>
</evidence>
<gene>
    <name evidence="12" type="ORF">UW79_C0009G0018</name>
</gene>
<dbReference type="AlphaFoldDB" id="A0A0G1NDM5"/>
<evidence type="ECO:0000256" key="10">
    <source>
        <dbReference type="SAM" id="Phobius"/>
    </source>
</evidence>
<dbReference type="InterPro" id="IPR047196">
    <property type="entry name" value="YidC_ALB_C"/>
</dbReference>
<evidence type="ECO:0000256" key="3">
    <source>
        <dbReference type="ARBA" id="ARBA00022475"/>
    </source>
</evidence>
<feature type="transmembrane region" description="Helical" evidence="10">
    <location>
        <begin position="189"/>
        <end position="219"/>
    </location>
</feature>
<accession>A0A0G1NDM5</accession>
<proteinExistence type="inferred from homology"/>
<dbReference type="PANTHER" id="PTHR12428">
    <property type="entry name" value="OXA1"/>
    <property type="match status" value="1"/>
</dbReference>
<keyword evidence="7 10" id="KW-0472">Membrane</keyword>
<feature type="transmembrane region" description="Helical" evidence="10">
    <location>
        <begin position="29"/>
        <end position="49"/>
    </location>
</feature>
<dbReference type="EMBL" id="LCJR01000009">
    <property type="protein sequence ID" value="KKT82304.1"/>
    <property type="molecule type" value="Genomic_DNA"/>
</dbReference>
<dbReference type="Pfam" id="PF02096">
    <property type="entry name" value="60KD_IMP"/>
    <property type="match status" value="1"/>
</dbReference>
<evidence type="ECO:0000256" key="8">
    <source>
        <dbReference type="ARBA" id="ARBA00023186"/>
    </source>
</evidence>
<feature type="domain" description="Membrane insertase YidC/Oxa/ALB C-terminal" evidence="11">
    <location>
        <begin position="29"/>
        <end position="225"/>
    </location>
</feature>
<organism evidence="12 13">
    <name type="scientific">Candidatus Yanofskybacteria bacterium GW2011_GWA2_44_9</name>
    <dbReference type="NCBI Taxonomy" id="1619025"/>
    <lineage>
        <taxon>Bacteria</taxon>
        <taxon>Candidatus Yanofskyibacteriota</taxon>
    </lineage>
</organism>
<evidence type="ECO:0000256" key="5">
    <source>
        <dbReference type="ARBA" id="ARBA00022927"/>
    </source>
</evidence>
<name>A0A0G1NDM5_9BACT</name>
<reference evidence="12 13" key="1">
    <citation type="journal article" date="2015" name="Nature">
        <title>rRNA introns, odd ribosomes, and small enigmatic genomes across a large radiation of phyla.</title>
        <authorList>
            <person name="Brown C.T."/>
            <person name="Hug L.A."/>
            <person name="Thomas B.C."/>
            <person name="Sharon I."/>
            <person name="Castelle C.J."/>
            <person name="Singh A."/>
            <person name="Wilkins M.J."/>
            <person name="Williams K.H."/>
            <person name="Banfield J.F."/>
        </authorList>
    </citation>
    <scope>NUCLEOTIDE SEQUENCE [LARGE SCALE GENOMIC DNA]</scope>
</reference>
<dbReference type="PANTHER" id="PTHR12428:SF65">
    <property type="entry name" value="CYTOCHROME C OXIDASE ASSEMBLY PROTEIN COX18, MITOCHONDRIAL"/>
    <property type="match status" value="1"/>
</dbReference>
<comment type="similarity">
    <text evidence="9">Belongs to the OXA1/ALB3/YidC family.</text>
</comment>
<dbReference type="Proteomes" id="UP000034032">
    <property type="component" value="Unassembled WGS sequence"/>
</dbReference>
<dbReference type="InterPro" id="IPR028055">
    <property type="entry name" value="YidC/Oxa/ALB_C"/>
</dbReference>
<comment type="caution">
    <text evidence="12">The sequence shown here is derived from an EMBL/GenBank/DDBJ whole genome shotgun (WGS) entry which is preliminary data.</text>
</comment>
<evidence type="ECO:0000256" key="1">
    <source>
        <dbReference type="ARBA" id="ARBA00004651"/>
    </source>
</evidence>
<comment type="subcellular location">
    <subcellularLocation>
        <location evidence="1">Cell membrane</location>
        <topology evidence="1">Multi-pass membrane protein</topology>
    </subcellularLocation>
    <subcellularLocation>
        <location evidence="9">Membrane</location>
        <topology evidence="9">Multi-pass membrane protein</topology>
    </subcellularLocation>
</comment>
<protein>
    <submittedName>
        <fullName evidence="12">Membrane protein insertase, YidC/Oxa1 family</fullName>
    </submittedName>
</protein>
<dbReference type="NCBIfam" id="TIGR03592">
    <property type="entry name" value="yidC_oxa1_cterm"/>
    <property type="match status" value="1"/>
</dbReference>
<evidence type="ECO:0000313" key="13">
    <source>
        <dbReference type="Proteomes" id="UP000034032"/>
    </source>
</evidence>
<keyword evidence="6 10" id="KW-1133">Transmembrane helix</keyword>
<dbReference type="GO" id="GO:0005886">
    <property type="term" value="C:plasma membrane"/>
    <property type="evidence" value="ECO:0007669"/>
    <property type="project" value="UniProtKB-SubCell"/>
</dbReference>